<evidence type="ECO:0000313" key="2">
    <source>
        <dbReference type="EMBL" id="EGD99988.1"/>
    </source>
</evidence>
<evidence type="ECO:0000313" key="3">
    <source>
        <dbReference type="Proteomes" id="UP000009172"/>
    </source>
</evidence>
<protein>
    <recommendedName>
        <fullName evidence="1">Tse2 ADP-ribosyltransferase toxin domain-containing protein</fullName>
    </recommendedName>
</protein>
<accession>F2S8T9</accession>
<sequence>MSRFIKSYSVIPKELFRINNGRVVRLRAYPGPRRPPGLFDLLTYNGMVQPKALNPATYQRKNINRPCAIDINTSIRLIHACFDEIGTKRSFNAAKYSKDAADCSRPQGELGIRIPDDLILVHEFKDHYSLQARNAMTIEDLNAKITRFLEGSGRCLSKDEWLREYPEATETE</sequence>
<evidence type="ECO:0000259" key="1">
    <source>
        <dbReference type="Pfam" id="PF18648"/>
    </source>
</evidence>
<gene>
    <name evidence="2" type="ORF">TESG_07316</name>
</gene>
<dbReference type="OrthoDB" id="10266325at2759"/>
<dbReference type="AlphaFoldDB" id="F2S8T9"/>
<dbReference type="Pfam" id="PF18648">
    <property type="entry name" value="ADPRTs_Tse2"/>
    <property type="match status" value="1"/>
</dbReference>
<dbReference type="HOGENOM" id="CLU_113396_0_0_1"/>
<dbReference type="InterPro" id="IPR041018">
    <property type="entry name" value="ADPRTs_Tse2"/>
</dbReference>
<dbReference type="EMBL" id="GG698529">
    <property type="protein sequence ID" value="EGD99988.1"/>
    <property type="molecule type" value="Genomic_DNA"/>
</dbReference>
<feature type="domain" description="Tse2 ADP-ribosyltransferase toxin" evidence="1">
    <location>
        <begin position="13"/>
        <end position="161"/>
    </location>
</feature>
<dbReference type="Proteomes" id="UP000009172">
    <property type="component" value="Unassembled WGS sequence"/>
</dbReference>
<reference evidence="3" key="1">
    <citation type="journal article" date="2012" name="MBio">
        <title>Comparative genome analysis of Trichophyton rubrum and related dermatophytes reveals candidate genes involved in infection.</title>
        <authorList>
            <person name="Martinez D.A."/>
            <person name="Oliver B.G."/>
            <person name="Graeser Y."/>
            <person name="Goldberg J.M."/>
            <person name="Li W."/>
            <person name="Martinez-Rossi N.M."/>
            <person name="Monod M."/>
            <person name="Shelest E."/>
            <person name="Barton R.C."/>
            <person name="Birch E."/>
            <person name="Brakhage A.A."/>
            <person name="Chen Z."/>
            <person name="Gurr S.J."/>
            <person name="Heiman D."/>
            <person name="Heitman J."/>
            <person name="Kosti I."/>
            <person name="Rossi A."/>
            <person name="Saif S."/>
            <person name="Samalova M."/>
            <person name="Saunders C.W."/>
            <person name="Shea T."/>
            <person name="Summerbell R.C."/>
            <person name="Xu J."/>
            <person name="Young S."/>
            <person name="Zeng Q."/>
            <person name="Birren B.W."/>
            <person name="Cuomo C.A."/>
            <person name="White T.C."/>
        </authorList>
    </citation>
    <scope>NUCLEOTIDE SEQUENCE [LARGE SCALE GENOMIC DNA]</scope>
    <source>
        <strain evidence="3">CBS 112818</strain>
    </source>
</reference>
<proteinExistence type="predicted"/>
<organism evidence="2 3">
    <name type="scientific">Trichophyton tonsurans (strain CBS 112818)</name>
    <name type="common">Scalp ringworm fungus</name>
    <dbReference type="NCBI Taxonomy" id="647933"/>
    <lineage>
        <taxon>Eukaryota</taxon>
        <taxon>Fungi</taxon>
        <taxon>Dikarya</taxon>
        <taxon>Ascomycota</taxon>
        <taxon>Pezizomycotina</taxon>
        <taxon>Eurotiomycetes</taxon>
        <taxon>Eurotiomycetidae</taxon>
        <taxon>Onygenales</taxon>
        <taxon>Arthrodermataceae</taxon>
        <taxon>Trichophyton</taxon>
    </lineage>
</organism>
<keyword evidence="3" id="KW-1185">Reference proteome</keyword>
<name>F2S8T9_TRIT1</name>